<feature type="binding site" evidence="11">
    <location>
        <position position="113"/>
    </location>
    <ligand>
        <name>Zn(2+)</name>
        <dbReference type="ChEBI" id="CHEBI:29105"/>
        <note>ligand shared between dimeric partners</note>
    </ligand>
</feature>
<evidence type="ECO:0000256" key="6">
    <source>
        <dbReference type="ARBA" id="ARBA00008299"/>
    </source>
</evidence>
<dbReference type="SUPFAM" id="SSF141734">
    <property type="entry name" value="HisI-like"/>
    <property type="match status" value="1"/>
</dbReference>
<dbReference type="KEGG" id="hdt:HYPDE_30753"/>
<comment type="pathway">
    <text evidence="3 11">Amino-acid biosynthesis; L-histidine biosynthesis; L-histidine from 5-phospho-alpha-D-ribose 1-diphosphate: step 3/9.</text>
</comment>
<keyword evidence="9 11" id="KW-0378">Hydrolase</keyword>
<evidence type="ECO:0000256" key="8">
    <source>
        <dbReference type="ARBA" id="ARBA00022605"/>
    </source>
</evidence>
<dbReference type="Proteomes" id="UP000005952">
    <property type="component" value="Chromosome"/>
</dbReference>
<dbReference type="InterPro" id="IPR038019">
    <property type="entry name" value="PRib_AMP_CycHydrolase_sf"/>
</dbReference>
<evidence type="ECO:0000256" key="7">
    <source>
        <dbReference type="ARBA" id="ARBA00022490"/>
    </source>
</evidence>
<dbReference type="NCBIfam" id="NF000768">
    <property type="entry name" value="PRK00051.1"/>
    <property type="match status" value="1"/>
</dbReference>
<dbReference type="GO" id="GO:0008270">
    <property type="term" value="F:zinc ion binding"/>
    <property type="evidence" value="ECO:0007669"/>
    <property type="project" value="UniProtKB-UniRule"/>
</dbReference>
<dbReference type="UniPathway" id="UPA00031">
    <property type="reaction ID" value="UER00008"/>
</dbReference>
<dbReference type="EC" id="3.5.4.19" evidence="11"/>
<evidence type="ECO:0000256" key="3">
    <source>
        <dbReference type="ARBA" id="ARBA00005169"/>
    </source>
</evidence>
<sequence length="149" mass="16061">MTDTSKSSTELRPGEAIEEILRFLPKFGSDGLIPAIVTDVKSGNVLMFAHMNEAALGKTIATGFAHFWSRSRGKLWKKGEESGNLLSVREVRTDCDQDVIWLLVDVGGAGVACHTGATSCFYRRLVPTGDASHDMNLEIAALPRHAGCG</sequence>
<evidence type="ECO:0000259" key="12">
    <source>
        <dbReference type="Pfam" id="PF01502"/>
    </source>
</evidence>
<keyword evidence="11" id="KW-0862">Zinc</keyword>
<comment type="function">
    <text evidence="11">Catalyzes the hydrolysis of the adenine ring of phosphoribosyl-AMP.</text>
</comment>
<feature type="binding site" evidence="11">
    <location>
        <position position="94"/>
    </location>
    <ligand>
        <name>Mg(2+)</name>
        <dbReference type="ChEBI" id="CHEBI:18420"/>
    </ligand>
</feature>
<dbReference type="GO" id="GO:0004636">
    <property type="term" value="F:phosphoribosyl-ATP diphosphatase activity"/>
    <property type="evidence" value="ECO:0007669"/>
    <property type="project" value="UniProtKB-EC"/>
</dbReference>
<comment type="similarity">
    <text evidence="5">In the C-terminal section; belongs to the PRA-PH family.</text>
</comment>
<feature type="binding site" evidence="11">
    <location>
        <position position="120"/>
    </location>
    <ligand>
        <name>Zn(2+)</name>
        <dbReference type="ChEBI" id="CHEBI:29105"/>
        <note>ligand shared between dimeric partners</note>
    </ligand>
</feature>
<comment type="similarity">
    <text evidence="11">Belongs to the PRA-CH family.</text>
</comment>
<keyword evidence="10 11" id="KW-0368">Histidine biosynthesis</keyword>
<feature type="binding site" evidence="11">
    <location>
        <position position="95"/>
    </location>
    <ligand>
        <name>Zn(2+)</name>
        <dbReference type="ChEBI" id="CHEBI:29105"/>
        <note>ligand shared between dimeric partners</note>
    </ligand>
</feature>
<dbReference type="PANTHER" id="PTHR42945">
    <property type="entry name" value="HISTIDINE BIOSYNTHESIS BIFUNCTIONAL PROTEIN"/>
    <property type="match status" value="1"/>
</dbReference>
<dbReference type="GO" id="GO:0004635">
    <property type="term" value="F:phosphoribosyl-AMP cyclohydrolase activity"/>
    <property type="evidence" value="ECO:0007669"/>
    <property type="project" value="UniProtKB-UniRule"/>
</dbReference>
<gene>
    <name evidence="11 13" type="primary">hisI</name>
    <name evidence="13" type="ORF">HYPDE_30753</name>
</gene>
<comment type="cofactor">
    <cofactor evidence="11">
        <name>Zn(2+)</name>
        <dbReference type="ChEBI" id="CHEBI:29105"/>
    </cofactor>
    <text evidence="11">Binds 1 zinc ion per subunit.</text>
</comment>
<dbReference type="STRING" id="670307.HYPDE_30753"/>
<dbReference type="PANTHER" id="PTHR42945:SF1">
    <property type="entry name" value="HISTIDINE BIOSYNTHESIS BIFUNCTIONAL PROTEIN HIS7"/>
    <property type="match status" value="1"/>
</dbReference>
<name>N0BCH7_9HYPH</name>
<dbReference type="GO" id="GO:0000105">
    <property type="term" value="P:L-histidine biosynthetic process"/>
    <property type="evidence" value="ECO:0007669"/>
    <property type="project" value="UniProtKB-UniRule"/>
</dbReference>
<proteinExistence type="inferred from homology"/>
<keyword evidence="11" id="KW-0460">Magnesium</keyword>
<comment type="catalytic activity">
    <reaction evidence="1 11">
        <text>1-(5-phospho-beta-D-ribosyl)-5'-AMP + H2O = 1-(5-phospho-beta-D-ribosyl)-5-[(5-phospho-beta-D-ribosylamino)methylideneamino]imidazole-4-carboxamide</text>
        <dbReference type="Rhea" id="RHEA:20049"/>
        <dbReference type="ChEBI" id="CHEBI:15377"/>
        <dbReference type="ChEBI" id="CHEBI:58435"/>
        <dbReference type="ChEBI" id="CHEBI:59457"/>
        <dbReference type="EC" id="3.5.4.19"/>
    </reaction>
</comment>
<dbReference type="HOGENOM" id="CLU_048577_5_0_5"/>
<evidence type="ECO:0000313" key="13">
    <source>
        <dbReference type="EMBL" id="AGK57825.1"/>
    </source>
</evidence>
<dbReference type="OrthoDB" id="9795769at2"/>
<dbReference type="InterPro" id="IPR026660">
    <property type="entry name" value="PRA-CH"/>
</dbReference>
<keyword evidence="11" id="KW-0479">Metal-binding</keyword>
<evidence type="ECO:0000256" key="11">
    <source>
        <dbReference type="HAMAP-Rule" id="MF_01021"/>
    </source>
</evidence>
<dbReference type="AlphaFoldDB" id="N0BCH7"/>
<keyword evidence="8 11" id="KW-0028">Amino-acid biosynthesis</keyword>
<accession>N0BCH7</accession>
<comment type="subunit">
    <text evidence="11">Homodimer.</text>
</comment>
<reference evidence="13 14" key="1">
    <citation type="journal article" date="2013" name="Genome Announc.">
        <title>Genome sequences for three denitrifying bacterial strains isolated from a uranium- and nitrate-contaminated subsurface environment.</title>
        <authorList>
            <person name="Venkatramanan R."/>
            <person name="Prakash O."/>
            <person name="Woyke T."/>
            <person name="Chain P."/>
            <person name="Goodwin L.A."/>
            <person name="Watson D."/>
            <person name="Brooks S."/>
            <person name="Kostka J.E."/>
            <person name="Green S.J."/>
        </authorList>
    </citation>
    <scope>NUCLEOTIDE SEQUENCE [LARGE SCALE GENOMIC DNA]</scope>
    <source>
        <strain evidence="13 14">1NES1</strain>
    </source>
</reference>
<keyword evidence="14" id="KW-1185">Reference proteome</keyword>
<evidence type="ECO:0000256" key="2">
    <source>
        <dbReference type="ARBA" id="ARBA00001460"/>
    </source>
</evidence>
<comment type="cofactor">
    <cofactor evidence="11">
        <name>Mg(2+)</name>
        <dbReference type="ChEBI" id="CHEBI:18420"/>
    </cofactor>
    <text evidence="11">Binds 1 Mg(2+) ion per subunit.</text>
</comment>
<feature type="binding site" evidence="11">
    <location>
        <position position="96"/>
    </location>
    <ligand>
        <name>Mg(2+)</name>
        <dbReference type="ChEBI" id="CHEBI:18420"/>
    </ligand>
</feature>
<dbReference type="Pfam" id="PF01502">
    <property type="entry name" value="PRA-CH"/>
    <property type="match status" value="1"/>
</dbReference>
<feature type="binding site" evidence="11">
    <location>
        <position position="98"/>
    </location>
    <ligand>
        <name>Mg(2+)</name>
        <dbReference type="ChEBI" id="CHEBI:18420"/>
    </ligand>
</feature>
<evidence type="ECO:0000256" key="1">
    <source>
        <dbReference type="ARBA" id="ARBA00000024"/>
    </source>
</evidence>
<dbReference type="eggNOG" id="COG0139">
    <property type="taxonomic scope" value="Bacteria"/>
</dbReference>
<keyword evidence="7 11" id="KW-0963">Cytoplasm</keyword>
<protein>
    <recommendedName>
        <fullName evidence="11">Phosphoribosyl-AMP cyclohydrolase</fullName>
        <shortName evidence="11">PRA-CH</shortName>
        <ecNumber evidence="11">3.5.4.19</ecNumber>
    </recommendedName>
</protein>
<dbReference type="EMBL" id="CP005587">
    <property type="protein sequence ID" value="AGK57825.1"/>
    <property type="molecule type" value="Genomic_DNA"/>
</dbReference>
<dbReference type="GO" id="GO:0000287">
    <property type="term" value="F:magnesium ion binding"/>
    <property type="evidence" value="ECO:0007669"/>
    <property type="project" value="UniProtKB-UniRule"/>
</dbReference>
<comment type="pathway">
    <text evidence="4">Amino-acid biosynthesis; L-histidine biosynthesis; L-histidine from 5-phospho-alpha-D-ribose 1-diphosphate: step 2/9.</text>
</comment>
<dbReference type="Gene3D" id="3.10.20.810">
    <property type="entry name" value="Phosphoribosyl-AMP cyclohydrolase"/>
    <property type="match status" value="1"/>
</dbReference>
<dbReference type="GO" id="GO:0005737">
    <property type="term" value="C:cytoplasm"/>
    <property type="evidence" value="ECO:0007669"/>
    <property type="project" value="UniProtKB-SubCell"/>
</dbReference>
<dbReference type="InterPro" id="IPR002496">
    <property type="entry name" value="PRib_AMP_CycHydrolase_dom"/>
</dbReference>
<evidence type="ECO:0000256" key="9">
    <source>
        <dbReference type="ARBA" id="ARBA00022801"/>
    </source>
</evidence>
<comment type="subcellular location">
    <subcellularLocation>
        <location evidence="11">Cytoplasm</location>
    </subcellularLocation>
</comment>
<evidence type="ECO:0000256" key="10">
    <source>
        <dbReference type="ARBA" id="ARBA00023102"/>
    </source>
</evidence>
<evidence type="ECO:0000313" key="14">
    <source>
        <dbReference type="Proteomes" id="UP000005952"/>
    </source>
</evidence>
<dbReference type="FunFam" id="3.10.20.810:FF:000001">
    <property type="entry name" value="Histidine biosynthesis bifunctional protein HisIE"/>
    <property type="match status" value="1"/>
</dbReference>
<dbReference type="HAMAP" id="MF_01021">
    <property type="entry name" value="HisI"/>
    <property type="match status" value="1"/>
</dbReference>
<comment type="catalytic activity">
    <reaction evidence="2">
        <text>1-(5-phospho-beta-D-ribosyl)-ATP + H2O = 1-(5-phospho-beta-D-ribosyl)-5'-AMP + diphosphate + H(+)</text>
        <dbReference type="Rhea" id="RHEA:22828"/>
        <dbReference type="ChEBI" id="CHEBI:15377"/>
        <dbReference type="ChEBI" id="CHEBI:15378"/>
        <dbReference type="ChEBI" id="CHEBI:33019"/>
        <dbReference type="ChEBI" id="CHEBI:59457"/>
        <dbReference type="ChEBI" id="CHEBI:73183"/>
        <dbReference type="EC" id="3.6.1.31"/>
    </reaction>
</comment>
<organism evidence="13 14">
    <name type="scientific">Hyphomicrobium denitrificans 1NES1</name>
    <dbReference type="NCBI Taxonomy" id="670307"/>
    <lineage>
        <taxon>Bacteria</taxon>
        <taxon>Pseudomonadati</taxon>
        <taxon>Pseudomonadota</taxon>
        <taxon>Alphaproteobacteria</taxon>
        <taxon>Hyphomicrobiales</taxon>
        <taxon>Hyphomicrobiaceae</taxon>
        <taxon>Hyphomicrobium</taxon>
    </lineage>
</organism>
<comment type="similarity">
    <text evidence="6">In the N-terminal section; belongs to the PRA-CH family.</text>
</comment>
<evidence type="ECO:0000256" key="5">
    <source>
        <dbReference type="ARBA" id="ARBA00007731"/>
    </source>
</evidence>
<dbReference type="RefSeq" id="WP_015597858.1">
    <property type="nucleotide sequence ID" value="NC_021172.1"/>
</dbReference>
<evidence type="ECO:0000256" key="4">
    <source>
        <dbReference type="ARBA" id="ARBA00005204"/>
    </source>
</evidence>
<feature type="domain" description="Phosphoribosyl-AMP cyclohydrolase" evidence="12">
    <location>
        <begin position="47"/>
        <end position="122"/>
    </location>
</feature>